<dbReference type="InterPro" id="IPR036629">
    <property type="entry name" value="YjbJ_sf"/>
</dbReference>
<keyword evidence="5" id="KW-1185">Reference proteome</keyword>
<dbReference type="SUPFAM" id="SSF69047">
    <property type="entry name" value="Hypothetical protein YjbJ"/>
    <property type="match status" value="1"/>
</dbReference>
<feature type="domain" description="CsbD-like" evidence="3">
    <location>
        <begin position="4"/>
        <end position="55"/>
    </location>
</feature>
<dbReference type="InterPro" id="IPR050423">
    <property type="entry name" value="UPF0337_stress_rsp"/>
</dbReference>
<name>A0A917C4H3_9HYPH</name>
<dbReference type="PANTHER" id="PTHR34977">
    <property type="entry name" value="UPF0337 PROTEIN YJBJ"/>
    <property type="match status" value="1"/>
</dbReference>
<evidence type="ECO:0000256" key="2">
    <source>
        <dbReference type="SAM" id="Phobius"/>
    </source>
</evidence>
<dbReference type="EMBL" id="BMCT01000004">
    <property type="protein sequence ID" value="GGF67696.1"/>
    <property type="molecule type" value="Genomic_DNA"/>
</dbReference>
<keyword evidence="2" id="KW-0472">Membrane</keyword>
<comment type="caution">
    <text evidence="4">The sequence shown here is derived from an EMBL/GenBank/DDBJ whole genome shotgun (WGS) entry which is preliminary data.</text>
</comment>
<dbReference type="InterPro" id="IPR008462">
    <property type="entry name" value="CsbD"/>
</dbReference>
<protein>
    <recommendedName>
        <fullName evidence="3">CsbD-like domain-containing protein</fullName>
    </recommendedName>
</protein>
<reference evidence="4" key="1">
    <citation type="journal article" date="2014" name="Int. J. Syst. Evol. Microbiol.">
        <title>Complete genome sequence of Corynebacterium casei LMG S-19264T (=DSM 44701T), isolated from a smear-ripened cheese.</title>
        <authorList>
            <consortium name="US DOE Joint Genome Institute (JGI-PGF)"/>
            <person name="Walter F."/>
            <person name="Albersmeier A."/>
            <person name="Kalinowski J."/>
            <person name="Ruckert C."/>
        </authorList>
    </citation>
    <scope>NUCLEOTIDE SEQUENCE</scope>
    <source>
        <strain evidence="4">CCM 7897</strain>
    </source>
</reference>
<dbReference type="PANTHER" id="PTHR34977:SF1">
    <property type="entry name" value="UPF0337 PROTEIN YJBJ"/>
    <property type="match status" value="1"/>
</dbReference>
<gene>
    <name evidence="4" type="ORF">GCM10007301_29260</name>
</gene>
<evidence type="ECO:0000259" key="3">
    <source>
        <dbReference type="Pfam" id="PF05532"/>
    </source>
</evidence>
<accession>A0A917C4H3</accession>
<sequence>MDSDRIEGAATQFAGRAKEAAGAITDNDSLRGEGYYDQATGTAKEQFGRAKDTVAHNPLSSIVAAGLVGLVIGFVIGRR</sequence>
<comment type="similarity">
    <text evidence="1">Belongs to the UPF0337 (CsbD) family.</text>
</comment>
<organism evidence="4 5">
    <name type="scientific">Azorhizobium oxalatiphilum</name>
    <dbReference type="NCBI Taxonomy" id="980631"/>
    <lineage>
        <taxon>Bacteria</taxon>
        <taxon>Pseudomonadati</taxon>
        <taxon>Pseudomonadota</taxon>
        <taxon>Alphaproteobacteria</taxon>
        <taxon>Hyphomicrobiales</taxon>
        <taxon>Xanthobacteraceae</taxon>
        <taxon>Azorhizobium</taxon>
    </lineage>
</organism>
<proteinExistence type="inferred from homology"/>
<keyword evidence="2" id="KW-1133">Transmembrane helix</keyword>
<keyword evidence="2" id="KW-0812">Transmembrane</keyword>
<evidence type="ECO:0000313" key="5">
    <source>
        <dbReference type="Proteomes" id="UP000606044"/>
    </source>
</evidence>
<dbReference type="Gene3D" id="1.10.1470.10">
    <property type="entry name" value="YjbJ"/>
    <property type="match status" value="1"/>
</dbReference>
<dbReference type="Proteomes" id="UP000606044">
    <property type="component" value="Unassembled WGS sequence"/>
</dbReference>
<evidence type="ECO:0000313" key="4">
    <source>
        <dbReference type="EMBL" id="GGF67696.1"/>
    </source>
</evidence>
<dbReference type="Pfam" id="PF05532">
    <property type="entry name" value="CsbD"/>
    <property type="match status" value="1"/>
</dbReference>
<reference evidence="4" key="2">
    <citation type="submission" date="2020-09" db="EMBL/GenBank/DDBJ databases">
        <authorList>
            <person name="Sun Q."/>
            <person name="Sedlacek I."/>
        </authorList>
    </citation>
    <scope>NUCLEOTIDE SEQUENCE</scope>
    <source>
        <strain evidence="4">CCM 7897</strain>
    </source>
</reference>
<dbReference type="AlphaFoldDB" id="A0A917C4H3"/>
<dbReference type="RefSeq" id="WP_188580610.1">
    <property type="nucleotide sequence ID" value="NZ_BMCT01000004.1"/>
</dbReference>
<evidence type="ECO:0000256" key="1">
    <source>
        <dbReference type="ARBA" id="ARBA00009129"/>
    </source>
</evidence>
<feature type="transmembrane region" description="Helical" evidence="2">
    <location>
        <begin position="59"/>
        <end position="77"/>
    </location>
</feature>